<name>A0A9P9DVH5_9PLEO</name>
<protein>
    <recommendedName>
        <fullName evidence="2">BTB domain-containing protein</fullName>
    </recommendedName>
</protein>
<organism evidence="3 4">
    <name type="scientific">Dendryphion nanum</name>
    <dbReference type="NCBI Taxonomy" id="256645"/>
    <lineage>
        <taxon>Eukaryota</taxon>
        <taxon>Fungi</taxon>
        <taxon>Dikarya</taxon>
        <taxon>Ascomycota</taxon>
        <taxon>Pezizomycotina</taxon>
        <taxon>Dothideomycetes</taxon>
        <taxon>Pleosporomycetidae</taxon>
        <taxon>Pleosporales</taxon>
        <taxon>Torulaceae</taxon>
        <taxon>Dendryphion</taxon>
    </lineage>
</organism>
<dbReference type="SUPFAM" id="SSF54695">
    <property type="entry name" value="POZ domain"/>
    <property type="match status" value="1"/>
</dbReference>
<evidence type="ECO:0000313" key="4">
    <source>
        <dbReference type="Proteomes" id="UP000700596"/>
    </source>
</evidence>
<dbReference type="InterPro" id="IPR000210">
    <property type="entry name" value="BTB/POZ_dom"/>
</dbReference>
<comment type="caution">
    <text evidence="3">The sequence shown here is derived from an EMBL/GenBank/DDBJ whole genome shotgun (WGS) entry which is preliminary data.</text>
</comment>
<keyword evidence="4" id="KW-1185">Reference proteome</keyword>
<dbReference type="AlphaFoldDB" id="A0A9P9DVH5"/>
<dbReference type="PANTHER" id="PTHR47843:SF2">
    <property type="entry name" value="BTB DOMAIN-CONTAINING PROTEIN"/>
    <property type="match status" value="1"/>
</dbReference>
<proteinExistence type="predicted"/>
<feature type="compositionally biased region" description="Basic and acidic residues" evidence="1">
    <location>
        <begin position="231"/>
        <end position="245"/>
    </location>
</feature>
<sequence>MAATRVSPRKSPLFSSAAQAGTFIVVEIGPERTKYHLHKEFLMHNSEYFLKAFSGHWKEAETGLVVLEDVESGIFNVFVNWIYSGKLPDSPKEWMDVVGAKKSDDGIKAFRLARLKTWVLSDRLLAHNLRQQLNNSLVDKIIENNRLPHYSTIIWAFRNLPSHCRLLELMVDVHCLRWHEEYDYPDQVELRTELPNEFLIKVMIQQSRMIRGRRIQKLYRCKYHEHASEEEKRNCDGYDEKEEKRGRRTGN</sequence>
<dbReference type="SMART" id="SM00225">
    <property type="entry name" value="BTB"/>
    <property type="match status" value="1"/>
</dbReference>
<dbReference type="PANTHER" id="PTHR47843">
    <property type="entry name" value="BTB DOMAIN-CONTAINING PROTEIN-RELATED"/>
    <property type="match status" value="1"/>
</dbReference>
<dbReference type="Pfam" id="PF00651">
    <property type="entry name" value="BTB"/>
    <property type="match status" value="1"/>
</dbReference>
<evidence type="ECO:0000259" key="2">
    <source>
        <dbReference type="PROSITE" id="PS50097"/>
    </source>
</evidence>
<evidence type="ECO:0000256" key="1">
    <source>
        <dbReference type="SAM" id="MobiDB-lite"/>
    </source>
</evidence>
<dbReference type="Proteomes" id="UP000700596">
    <property type="component" value="Unassembled WGS sequence"/>
</dbReference>
<evidence type="ECO:0000313" key="3">
    <source>
        <dbReference type="EMBL" id="KAH7125291.1"/>
    </source>
</evidence>
<reference evidence="3" key="1">
    <citation type="journal article" date="2021" name="Nat. Commun.">
        <title>Genetic determinants of endophytism in the Arabidopsis root mycobiome.</title>
        <authorList>
            <person name="Mesny F."/>
            <person name="Miyauchi S."/>
            <person name="Thiergart T."/>
            <person name="Pickel B."/>
            <person name="Atanasova L."/>
            <person name="Karlsson M."/>
            <person name="Huettel B."/>
            <person name="Barry K.W."/>
            <person name="Haridas S."/>
            <person name="Chen C."/>
            <person name="Bauer D."/>
            <person name="Andreopoulos W."/>
            <person name="Pangilinan J."/>
            <person name="LaButti K."/>
            <person name="Riley R."/>
            <person name="Lipzen A."/>
            <person name="Clum A."/>
            <person name="Drula E."/>
            <person name="Henrissat B."/>
            <person name="Kohler A."/>
            <person name="Grigoriev I.V."/>
            <person name="Martin F.M."/>
            <person name="Hacquard S."/>
        </authorList>
    </citation>
    <scope>NUCLEOTIDE SEQUENCE</scope>
    <source>
        <strain evidence="3">MPI-CAGE-CH-0243</strain>
    </source>
</reference>
<feature type="region of interest" description="Disordered" evidence="1">
    <location>
        <begin position="231"/>
        <end position="251"/>
    </location>
</feature>
<dbReference type="PROSITE" id="PS50097">
    <property type="entry name" value="BTB"/>
    <property type="match status" value="1"/>
</dbReference>
<gene>
    <name evidence="3" type="ORF">B0J11DRAFT_434571</name>
</gene>
<dbReference type="CDD" id="cd18186">
    <property type="entry name" value="BTB_POZ_ZBTB_KLHL-like"/>
    <property type="match status" value="1"/>
</dbReference>
<feature type="domain" description="BTB" evidence="2">
    <location>
        <begin position="20"/>
        <end position="91"/>
    </location>
</feature>
<dbReference type="InterPro" id="IPR011333">
    <property type="entry name" value="SKP1/BTB/POZ_sf"/>
</dbReference>
<dbReference type="Gene3D" id="3.30.710.10">
    <property type="entry name" value="Potassium Channel Kv1.1, Chain A"/>
    <property type="match status" value="1"/>
</dbReference>
<dbReference type="EMBL" id="JAGMWT010000007">
    <property type="protein sequence ID" value="KAH7125291.1"/>
    <property type="molecule type" value="Genomic_DNA"/>
</dbReference>
<dbReference type="OrthoDB" id="194443at2759"/>
<accession>A0A9P9DVH5</accession>